<organism evidence="1 2">
    <name type="scientific">Burkholderia cepacia</name>
    <name type="common">Pseudomonas cepacia</name>
    <dbReference type="NCBI Taxonomy" id="292"/>
    <lineage>
        <taxon>Bacteria</taxon>
        <taxon>Pseudomonadati</taxon>
        <taxon>Pseudomonadota</taxon>
        <taxon>Betaproteobacteria</taxon>
        <taxon>Burkholderiales</taxon>
        <taxon>Burkholderiaceae</taxon>
        <taxon>Burkholderia</taxon>
        <taxon>Burkholderia cepacia complex</taxon>
    </lineage>
</organism>
<comment type="caution">
    <text evidence="1">The sequence shown here is derived from an EMBL/GenBank/DDBJ whole genome shotgun (WGS) entry which is preliminary data.</text>
</comment>
<evidence type="ECO:0000313" key="2">
    <source>
        <dbReference type="Proteomes" id="UP000069001"/>
    </source>
</evidence>
<gene>
    <name evidence="1" type="ORF">WS90_35360</name>
</gene>
<dbReference type="AlphaFoldDB" id="A0A118KC77"/>
<sequence length="69" mass="7757">MIGDIAFDERRAECCTVVAECSKQFCQIKLRILVQSPQNNLTMYFAGKAAKHPCPFDSGGDDPYWLGDR</sequence>
<evidence type="ECO:0000313" key="1">
    <source>
        <dbReference type="EMBL" id="KVK72169.1"/>
    </source>
</evidence>
<name>A0A118KC77_BURCE</name>
<accession>A0A118KC77</accession>
<dbReference type="Proteomes" id="UP000069001">
    <property type="component" value="Unassembled WGS sequence"/>
</dbReference>
<proteinExistence type="predicted"/>
<protein>
    <submittedName>
        <fullName evidence="1">Uncharacterized protein</fullName>
    </submittedName>
</protein>
<dbReference type="EMBL" id="LOYH01000108">
    <property type="protein sequence ID" value="KVK72169.1"/>
    <property type="molecule type" value="Genomic_DNA"/>
</dbReference>
<reference evidence="1 2" key="1">
    <citation type="submission" date="2015-11" db="EMBL/GenBank/DDBJ databases">
        <title>Expanding the genomic diversity of Burkholderia species for the development of highly accurate diagnostics.</title>
        <authorList>
            <person name="Sahl J."/>
            <person name="Keim P."/>
            <person name="Wagner D."/>
        </authorList>
    </citation>
    <scope>NUCLEOTIDE SEQUENCE [LARGE SCALE GENOMIC DNA]</scope>
    <source>
        <strain evidence="1 2">MSMB1302</strain>
    </source>
</reference>